<dbReference type="PROSITE" id="PS51757">
    <property type="entry name" value="TH1"/>
    <property type="match status" value="1"/>
</dbReference>
<dbReference type="FunFam" id="1.20.58.530:FF:000004">
    <property type="entry name" value="Unconventional myosin ID"/>
    <property type="match status" value="1"/>
</dbReference>
<reference evidence="13" key="1">
    <citation type="submission" date="2025-08" db="UniProtKB">
        <authorList>
            <consortium name="Ensembl"/>
        </authorList>
    </citation>
    <scope>IDENTIFICATION</scope>
</reference>
<feature type="binding site" evidence="10">
    <location>
        <begin position="105"/>
        <end position="112"/>
    </location>
    <ligand>
        <name>ATP</name>
        <dbReference type="ChEBI" id="CHEBI:30616"/>
    </ligand>
</feature>
<evidence type="ECO:0000313" key="14">
    <source>
        <dbReference type="Proteomes" id="UP000261560"/>
    </source>
</evidence>
<keyword evidence="7 10" id="KW-0518">Myosin</keyword>
<dbReference type="Pfam" id="PF06017">
    <property type="entry name" value="Myosin_TH1"/>
    <property type="match status" value="1"/>
</dbReference>
<dbReference type="InterPro" id="IPR027417">
    <property type="entry name" value="P-loop_NTPase"/>
</dbReference>
<dbReference type="Gene3D" id="1.20.5.190">
    <property type="match status" value="1"/>
</dbReference>
<evidence type="ECO:0000256" key="9">
    <source>
        <dbReference type="ARBA" id="ARBA00023203"/>
    </source>
</evidence>
<dbReference type="Gene3D" id="6.20.240.20">
    <property type="match status" value="1"/>
</dbReference>
<dbReference type="PANTHER" id="PTHR13140:SF802">
    <property type="entry name" value="UNCONVENTIONAL MYOSIN-IB ISOFORM X1"/>
    <property type="match status" value="1"/>
</dbReference>
<keyword evidence="9 10" id="KW-0009">Actin-binding</keyword>
<evidence type="ECO:0000313" key="13">
    <source>
        <dbReference type="Ensembl" id="ENSOMEP00000012194.1"/>
    </source>
</evidence>
<reference evidence="13" key="2">
    <citation type="submission" date="2025-09" db="UniProtKB">
        <authorList>
            <consortium name="Ensembl"/>
        </authorList>
    </citation>
    <scope>IDENTIFICATION</scope>
</reference>
<keyword evidence="14" id="KW-1185">Reference proteome</keyword>
<proteinExistence type="inferred from homology"/>
<dbReference type="Ensembl" id="ENSOMET00000019486.1">
    <property type="protein sequence ID" value="ENSOMEP00000012194.1"/>
    <property type="gene ID" value="ENSOMEG00000013946.1"/>
</dbReference>
<dbReference type="GO" id="GO:0005886">
    <property type="term" value="C:plasma membrane"/>
    <property type="evidence" value="ECO:0007669"/>
    <property type="project" value="TreeGrafter"/>
</dbReference>
<dbReference type="GO" id="GO:0006897">
    <property type="term" value="P:endocytosis"/>
    <property type="evidence" value="ECO:0007669"/>
    <property type="project" value="TreeGrafter"/>
</dbReference>
<dbReference type="AlphaFoldDB" id="A0A3B3C3N9"/>
<feature type="region of interest" description="Actin-binding" evidence="10">
    <location>
        <begin position="564"/>
        <end position="586"/>
    </location>
</feature>
<accession>A0A3B3C3N9</accession>
<dbReference type="GO" id="GO:0051015">
    <property type="term" value="F:actin filament binding"/>
    <property type="evidence" value="ECO:0007669"/>
    <property type="project" value="TreeGrafter"/>
</dbReference>
<evidence type="ECO:0000256" key="2">
    <source>
        <dbReference type="ARBA" id="ARBA00008314"/>
    </source>
</evidence>
<dbReference type="InterPro" id="IPR000048">
    <property type="entry name" value="IQ_motif_EF-hand-BS"/>
</dbReference>
<dbReference type="PROSITE" id="PS50096">
    <property type="entry name" value="IQ"/>
    <property type="match status" value="2"/>
</dbReference>
<keyword evidence="8 10" id="KW-0505">Motor protein</keyword>
<dbReference type="GO" id="GO:0030048">
    <property type="term" value="P:actin filament-based movement"/>
    <property type="evidence" value="ECO:0007669"/>
    <property type="project" value="TreeGrafter"/>
</dbReference>
<dbReference type="GO" id="GO:0005516">
    <property type="term" value="F:calmodulin binding"/>
    <property type="evidence" value="ECO:0007669"/>
    <property type="project" value="UniProtKB-KW"/>
</dbReference>
<dbReference type="GO" id="GO:0005524">
    <property type="term" value="F:ATP binding"/>
    <property type="evidence" value="ECO:0007669"/>
    <property type="project" value="UniProtKB-UniRule"/>
</dbReference>
<comment type="subcellular location">
    <subcellularLocation>
        <location evidence="1">Cytoplasm</location>
        <location evidence="1">Cell cortex</location>
    </subcellularLocation>
</comment>
<sequence>MEVKTSLLDNMIGVGDMVLLEPLSEDSFLENLKKRFEHNEIYTYIGSVVISMNPYRSLPIYTPEKVEEYRNRNFYELSPHIYALADEAYRSLRDQDKDQCILITGESGAGKTEASKLVMSYVAAVCGKGQEVNKVKEQLLQSNPVLEAFGNAKTVRNDNSSRFGKYMDIEFDFKGDPLGGVISNYLLEKSRVVKQPRGERNFHIFYQLLSGASDETLKKLKLDRDFSKYNYLSLDSASVSGVDDAANFRTVRNAMQIVGFMEDEVQSVLQLVAAVLKLGNIEFKPESRSNGLDESRVKDKNGDWSLNSVLERAFSYRTVEAKSEKVSTTLNVAQAYYARDALAKNLYSRLFSWLVTRINESIKTRHKVMGVLDIYGFEIFEDNSFEQFIINYCNEKLQQIFIELTLREEQEEYIREGIEWTNIEYFNNAVICDLIENNKNGILAMLDEECLRPGTVTDETFLDKLNMICAQHQHFESRLSKNSKFLTDHSLPHNCFRIQHYAGKVLYRAEGFVDKNNDLLYRDLSQAMYKANHGLIKQLFPEGSPAKINLKRPPTAGYQFKASVGTLMRNLQTKNPNYIRCIKPNDKKSSHIFTESLVCHQVRYLGLMENVRVRRAGYAFRQAYEPCLERYKMLCKKTWPHWKGPARKGVEVLMSDLKVPAEEYAYGRSKIFIRNPKTLFFLEERRRQCLQDLATLIQKIYRGWKCRRQFLLMKKSQVVVAAWYRRYAVRREYRKFFRANAAKLFDICVQIQKYFLNLKKNLPSMSPVDKSWPSRPYSFLDGVHAELRRIFHLWRCKKYRSQFTEEKKAVYEEKLEASTLFKDKKALYPSSVSQSFKGDYLEINKNPKYQKLHSAVDEKVLLADTVSKINRANGKGSPRIFLLTKKSVVLADQKSGQVKASVPLLDLASVSVSTQNDGFFALKLKEGSSSAVKGDFLLSSERLIEIITKLYRLSATNADRVPFLVQFKNDKVCVKFIQGSPRNGSGASCKRKNNRLLEVSVPSTA</sequence>
<evidence type="ECO:0000259" key="11">
    <source>
        <dbReference type="PROSITE" id="PS51456"/>
    </source>
</evidence>
<dbReference type="GO" id="GO:0016459">
    <property type="term" value="C:myosin complex"/>
    <property type="evidence" value="ECO:0007669"/>
    <property type="project" value="UniProtKB-KW"/>
</dbReference>
<protein>
    <submittedName>
        <fullName evidence="13">Myosin IB</fullName>
    </submittedName>
</protein>
<dbReference type="InterPro" id="IPR036961">
    <property type="entry name" value="Kinesin_motor_dom_sf"/>
</dbReference>
<dbReference type="Gene3D" id="1.20.120.720">
    <property type="entry name" value="Myosin VI head, motor domain, U50 subdomain"/>
    <property type="match status" value="1"/>
</dbReference>
<organism evidence="13 14">
    <name type="scientific">Oryzias melastigma</name>
    <name type="common">Marine medaka</name>
    <dbReference type="NCBI Taxonomy" id="30732"/>
    <lineage>
        <taxon>Eukaryota</taxon>
        <taxon>Metazoa</taxon>
        <taxon>Chordata</taxon>
        <taxon>Craniata</taxon>
        <taxon>Vertebrata</taxon>
        <taxon>Euteleostomi</taxon>
        <taxon>Actinopterygii</taxon>
        <taxon>Neopterygii</taxon>
        <taxon>Teleostei</taxon>
        <taxon>Neoteleostei</taxon>
        <taxon>Acanthomorphata</taxon>
        <taxon>Ovalentaria</taxon>
        <taxon>Atherinomorphae</taxon>
        <taxon>Beloniformes</taxon>
        <taxon>Adrianichthyidae</taxon>
        <taxon>Oryziinae</taxon>
        <taxon>Oryzias</taxon>
    </lineage>
</organism>
<evidence type="ECO:0000256" key="5">
    <source>
        <dbReference type="ARBA" id="ARBA00022840"/>
    </source>
</evidence>
<evidence type="ECO:0000259" key="12">
    <source>
        <dbReference type="PROSITE" id="PS51757"/>
    </source>
</evidence>
<dbReference type="PROSITE" id="PS51456">
    <property type="entry name" value="MYOSIN_MOTOR"/>
    <property type="match status" value="1"/>
</dbReference>
<keyword evidence="5 10" id="KW-0067">ATP-binding</keyword>
<dbReference type="InterPro" id="IPR036072">
    <property type="entry name" value="MYSc_Myo1"/>
</dbReference>
<dbReference type="FunFam" id="1.20.5.4820:FF:000013">
    <property type="entry name" value="LOW QUALITY PROTEIN: unconventional myosin-Ib"/>
    <property type="match status" value="1"/>
</dbReference>
<dbReference type="InterPro" id="IPR010926">
    <property type="entry name" value="Myosin_TH1"/>
</dbReference>
<dbReference type="FunFam" id="3.40.850.10:FF:000101">
    <property type="entry name" value="Slow myosin heavy chain 2"/>
    <property type="match status" value="1"/>
</dbReference>
<dbReference type="GO" id="GO:0007015">
    <property type="term" value="P:actin filament organization"/>
    <property type="evidence" value="ECO:0007669"/>
    <property type="project" value="TreeGrafter"/>
</dbReference>
<dbReference type="PRINTS" id="PR00193">
    <property type="entry name" value="MYOSINHEAVY"/>
</dbReference>
<dbReference type="GO" id="GO:0000146">
    <property type="term" value="F:microfilament motor activity"/>
    <property type="evidence" value="ECO:0007669"/>
    <property type="project" value="TreeGrafter"/>
</dbReference>
<evidence type="ECO:0000256" key="7">
    <source>
        <dbReference type="ARBA" id="ARBA00023123"/>
    </source>
</evidence>
<dbReference type="GO" id="GO:0005938">
    <property type="term" value="C:cell cortex"/>
    <property type="evidence" value="ECO:0007669"/>
    <property type="project" value="UniProtKB-SubCell"/>
</dbReference>
<evidence type="ECO:0000256" key="3">
    <source>
        <dbReference type="ARBA" id="ARBA00022737"/>
    </source>
</evidence>
<feature type="domain" description="Myosin motor" evidence="11">
    <location>
        <begin position="12"/>
        <end position="687"/>
    </location>
</feature>
<feature type="domain" description="TH1" evidence="12">
    <location>
        <begin position="825"/>
        <end position="1005"/>
    </location>
</feature>
<dbReference type="Gene3D" id="3.40.850.10">
    <property type="entry name" value="Kinesin motor domain"/>
    <property type="match status" value="1"/>
</dbReference>
<comment type="similarity">
    <text evidence="2 10">Belongs to the TRAFAC class myosin-kinesin ATPase superfamily. Myosin family.</text>
</comment>
<evidence type="ECO:0000256" key="4">
    <source>
        <dbReference type="ARBA" id="ARBA00022741"/>
    </source>
</evidence>
<dbReference type="CDD" id="cd23767">
    <property type="entry name" value="IQCD"/>
    <property type="match status" value="1"/>
</dbReference>
<dbReference type="PANTHER" id="PTHR13140">
    <property type="entry name" value="MYOSIN"/>
    <property type="match status" value="1"/>
</dbReference>
<dbReference type="InterPro" id="IPR001609">
    <property type="entry name" value="Myosin_head_motor_dom-like"/>
</dbReference>
<dbReference type="SMART" id="SM00015">
    <property type="entry name" value="IQ"/>
    <property type="match status" value="2"/>
</dbReference>
<evidence type="ECO:0000256" key="8">
    <source>
        <dbReference type="ARBA" id="ARBA00023175"/>
    </source>
</evidence>
<dbReference type="Pfam" id="PF00063">
    <property type="entry name" value="Myosin_head"/>
    <property type="match status" value="1"/>
</dbReference>
<dbReference type="GO" id="GO:0005902">
    <property type="term" value="C:microvillus"/>
    <property type="evidence" value="ECO:0007669"/>
    <property type="project" value="TreeGrafter"/>
</dbReference>
<evidence type="ECO:0000256" key="1">
    <source>
        <dbReference type="ARBA" id="ARBA00004544"/>
    </source>
</evidence>
<name>A0A3B3C3N9_ORYME</name>
<keyword evidence="6" id="KW-0112">Calmodulin-binding</keyword>
<dbReference type="SMART" id="SM00242">
    <property type="entry name" value="MYSc"/>
    <property type="match status" value="1"/>
</dbReference>
<dbReference type="Gene3D" id="1.20.58.530">
    <property type="match status" value="1"/>
</dbReference>
<dbReference type="SUPFAM" id="SSF52540">
    <property type="entry name" value="P-loop containing nucleoside triphosphate hydrolases"/>
    <property type="match status" value="1"/>
</dbReference>
<keyword evidence="4 10" id="KW-0547">Nucleotide-binding</keyword>
<dbReference type="GeneTree" id="ENSGT00940000155752"/>
<dbReference type="FunFam" id="1.10.10.820:FF:000001">
    <property type="entry name" value="Myosin heavy chain"/>
    <property type="match status" value="1"/>
</dbReference>
<dbReference type="GO" id="GO:0005903">
    <property type="term" value="C:brush border"/>
    <property type="evidence" value="ECO:0007669"/>
    <property type="project" value="TreeGrafter"/>
</dbReference>
<dbReference type="CDD" id="cd01378">
    <property type="entry name" value="MYSc_Myo1"/>
    <property type="match status" value="1"/>
</dbReference>
<dbReference type="Gene3D" id="1.10.10.820">
    <property type="match status" value="1"/>
</dbReference>
<dbReference type="Proteomes" id="UP000261560">
    <property type="component" value="Unplaced"/>
</dbReference>
<evidence type="ECO:0000256" key="10">
    <source>
        <dbReference type="PROSITE-ProRule" id="PRU00782"/>
    </source>
</evidence>
<keyword evidence="3" id="KW-0677">Repeat</keyword>
<evidence type="ECO:0000256" key="6">
    <source>
        <dbReference type="ARBA" id="ARBA00022860"/>
    </source>
</evidence>